<keyword evidence="4" id="KW-0460">Magnesium</keyword>
<keyword evidence="3 5" id="KW-0378">Hydrolase</keyword>
<keyword evidence="6" id="KW-1185">Reference proteome</keyword>
<reference evidence="5 6" key="1">
    <citation type="journal article" date="2013" name="Genome Announc.">
        <title>Draft Genome Sequence of 'Candidatus Halobonum tyrrellensis' Strain G22, Isolated from the Hypersaline Waters of Lake Tyrrell, Australia.</title>
        <authorList>
            <person name="Ugalde J.A."/>
            <person name="Narasingarao P."/>
            <person name="Kuo S."/>
            <person name="Podell S."/>
            <person name="Allen E.E."/>
        </authorList>
    </citation>
    <scope>NUCLEOTIDE SEQUENCE [LARGE SCALE GENOMIC DNA]</scope>
    <source>
        <strain evidence="5 6">G22</strain>
    </source>
</reference>
<organism evidence="5 6">
    <name type="scientific">Candidatus Halobonum tyrrellensis G22</name>
    <dbReference type="NCBI Taxonomy" id="1324957"/>
    <lineage>
        <taxon>Archaea</taxon>
        <taxon>Methanobacteriati</taxon>
        <taxon>Methanobacteriota</taxon>
        <taxon>Stenosarchaea group</taxon>
        <taxon>Halobacteria</taxon>
        <taxon>Halobacteriales</taxon>
        <taxon>Haloferacaceae</taxon>
        <taxon>Candidatus Halobonum</taxon>
    </lineage>
</organism>
<comment type="similarity">
    <text evidence="2">Belongs to the HAD-like hydrolase superfamily.</text>
</comment>
<dbReference type="InterPro" id="IPR036412">
    <property type="entry name" value="HAD-like_sf"/>
</dbReference>
<dbReference type="STRING" id="1324957.K933_13546"/>
<evidence type="ECO:0000313" key="6">
    <source>
        <dbReference type="Proteomes" id="UP000017840"/>
    </source>
</evidence>
<evidence type="ECO:0000256" key="2">
    <source>
        <dbReference type="ARBA" id="ARBA00007958"/>
    </source>
</evidence>
<dbReference type="SFLD" id="SFLDG01129">
    <property type="entry name" value="C1.5:_HAD__Beta-PGM__Phosphata"/>
    <property type="match status" value="1"/>
</dbReference>
<comment type="cofactor">
    <cofactor evidence="1">
        <name>Mg(2+)</name>
        <dbReference type="ChEBI" id="CHEBI:18420"/>
    </cofactor>
</comment>
<sequence length="215" mass="22531">MADSRDPSAAVEFDTAVWFDLDGTLVTVGDYAAVVDRACVEAGVDPDAPGSAYDDRFVAAFEALADDPYRRAATGALAELDADPDAFVAALREAEFAAAETSPALRERLARLAADDRYAVGVLTDGLPGWQAGKLERVGLAGYVDATLASYEVGAHKPDPAAFVRAEERLPADDRVMVGDDPEADVAAARARGWRAFEVDGPDAAAAVLDALDSL</sequence>
<dbReference type="eggNOG" id="arCOG02291">
    <property type="taxonomic scope" value="Archaea"/>
</dbReference>
<dbReference type="PROSITE" id="PS01228">
    <property type="entry name" value="COF_1"/>
    <property type="match status" value="1"/>
</dbReference>
<dbReference type="NCBIfam" id="TIGR01549">
    <property type="entry name" value="HAD-SF-IA-v1"/>
    <property type="match status" value="1"/>
</dbReference>
<evidence type="ECO:0000256" key="1">
    <source>
        <dbReference type="ARBA" id="ARBA00001946"/>
    </source>
</evidence>
<dbReference type="PANTHER" id="PTHR46470">
    <property type="entry name" value="N-ACYLNEURAMINATE-9-PHOSPHATASE"/>
    <property type="match status" value="1"/>
</dbReference>
<dbReference type="AlphaFoldDB" id="V4H9X1"/>
<dbReference type="RefSeq" id="WP_023395283.1">
    <property type="nucleotide sequence ID" value="NZ_ASGZ01000057.1"/>
</dbReference>
<dbReference type="SFLD" id="SFLDS00003">
    <property type="entry name" value="Haloacid_Dehalogenase"/>
    <property type="match status" value="1"/>
</dbReference>
<dbReference type="InterPro" id="IPR051400">
    <property type="entry name" value="HAD-like_hydrolase"/>
</dbReference>
<evidence type="ECO:0000313" key="5">
    <source>
        <dbReference type="EMBL" id="ESP87500.1"/>
    </source>
</evidence>
<protein>
    <submittedName>
        <fullName evidence="5">Putative haloacid dehalogenase hydrolase</fullName>
    </submittedName>
</protein>
<dbReference type="Proteomes" id="UP000017840">
    <property type="component" value="Unassembled WGS sequence"/>
</dbReference>
<dbReference type="GO" id="GO:0016787">
    <property type="term" value="F:hydrolase activity"/>
    <property type="evidence" value="ECO:0007669"/>
    <property type="project" value="UniProtKB-KW"/>
</dbReference>
<dbReference type="InterPro" id="IPR006439">
    <property type="entry name" value="HAD-SF_hydro_IA"/>
</dbReference>
<dbReference type="SUPFAM" id="SSF56784">
    <property type="entry name" value="HAD-like"/>
    <property type="match status" value="1"/>
</dbReference>
<evidence type="ECO:0000256" key="4">
    <source>
        <dbReference type="ARBA" id="ARBA00022842"/>
    </source>
</evidence>
<evidence type="ECO:0000256" key="3">
    <source>
        <dbReference type="ARBA" id="ARBA00022801"/>
    </source>
</evidence>
<dbReference type="Pfam" id="PF00702">
    <property type="entry name" value="Hydrolase"/>
    <property type="match status" value="1"/>
</dbReference>
<comment type="caution">
    <text evidence="5">The sequence shown here is derived from an EMBL/GenBank/DDBJ whole genome shotgun (WGS) entry which is preliminary data.</text>
</comment>
<dbReference type="OrthoDB" id="131325at2157"/>
<proteinExistence type="inferred from homology"/>
<dbReference type="GO" id="GO:0044281">
    <property type="term" value="P:small molecule metabolic process"/>
    <property type="evidence" value="ECO:0007669"/>
    <property type="project" value="UniProtKB-ARBA"/>
</dbReference>
<accession>V4H9X1</accession>
<dbReference type="Gene3D" id="3.40.50.1000">
    <property type="entry name" value="HAD superfamily/HAD-like"/>
    <property type="match status" value="1"/>
</dbReference>
<dbReference type="EMBL" id="ASGZ01000057">
    <property type="protein sequence ID" value="ESP87500.1"/>
    <property type="molecule type" value="Genomic_DNA"/>
</dbReference>
<gene>
    <name evidence="5" type="ORF">K933_13546</name>
</gene>
<dbReference type="InterPro" id="IPR023214">
    <property type="entry name" value="HAD_sf"/>
</dbReference>
<name>V4H9X1_9EURY</name>